<accession>A0A6I4YP42</accession>
<evidence type="ECO:0000313" key="2">
    <source>
        <dbReference type="Proteomes" id="UP000430519"/>
    </source>
</evidence>
<keyword evidence="2" id="KW-1185">Reference proteome</keyword>
<name>A0A6I4YP42_9DEIO</name>
<gene>
    <name evidence="1" type="ORF">GLX28_14205</name>
</gene>
<dbReference type="AlphaFoldDB" id="A0A6I4YP42"/>
<proteinExistence type="predicted"/>
<protein>
    <submittedName>
        <fullName evidence="1">Uncharacterized protein</fullName>
    </submittedName>
</protein>
<comment type="caution">
    <text evidence="1">The sequence shown here is derived from an EMBL/GenBank/DDBJ whole genome shotgun (WGS) entry which is preliminary data.</text>
</comment>
<sequence>MSRQQVNHREATGLIRARARALQHPVSTLRAQVQEGGLITASGYLTHCGASYYLSPTCRCVRRCTPDLNCRNCRGTGQA</sequence>
<evidence type="ECO:0000313" key="1">
    <source>
        <dbReference type="EMBL" id="MXV20787.1"/>
    </source>
</evidence>
<dbReference type="RefSeq" id="WP_160980570.1">
    <property type="nucleotide sequence ID" value="NZ_WVHK01000058.1"/>
</dbReference>
<dbReference type="EMBL" id="WVHK01000058">
    <property type="protein sequence ID" value="MXV20787.1"/>
    <property type="molecule type" value="Genomic_DNA"/>
</dbReference>
<reference evidence="1 2" key="1">
    <citation type="submission" date="2019-11" db="EMBL/GenBank/DDBJ databases">
        <title>Genome sequence of Deinococcus xianganensis Y35, AI-2 producing algicidal bacterium, isolated from lake water.</title>
        <authorList>
            <person name="Li Y."/>
        </authorList>
    </citation>
    <scope>NUCLEOTIDE SEQUENCE [LARGE SCALE GENOMIC DNA]</scope>
    <source>
        <strain evidence="1 2">Y35</strain>
    </source>
</reference>
<organism evidence="1 2">
    <name type="scientific">Deinococcus xianganensis</name>
    <dbReference type="NCBI Taxonomy" id="1507289"/>
    <lineage>
        <taxon>Bacteria</taxon>
        <taxon>Thermotogati</taxon>
        <taxon>Deinococcota</taxon>
        <taxon>Deinococci</taxon>
        <taxon>Deinococcales</taxon>
        <taxon>Deinococcaceae</taxon>
        <taxon>Deinococcus</taxon>
    </lineage>
</organism>
<dbReference type="Proteomes" id="UP000430519">
    <property type="component" value="Unassembled WGS sequence"/>
</dbReference>